<evidence type="ECO:0000256" key="2">
    <source>
        <dbReference type="ARBA" id="ARBA00012438"/>
    </source>
</evidence>
<evidence type="ECO:0000313" key="8">
    <source>
        <dbReference type="EMBL" id="GGL62939.1"/>
    </source>
</evidence>
<comment type="catalytic activity">
    <reaction evidence="1">
        <text>ATP + protein L-histidine = ADP + protein N-phospho-L-histidine.</text>
        <dbReference type="EC" id="2.7.13.3"/>
    </reaction>
</comment>
<evidence type="ECO:0000256" key="3">
    <source>
        <dbReference type="ARBA" id="ARBA00022553"/>
    </source>
</evidence>
<keyword evidence="9" id="KW-1185">Reference proteome</keyword>
<dbReference type="InterPro" id="IPR036097">
    <property type="entry name" value="HisK_dim/P_sf"/>
</dbReference>
<dbReference type="PROSITE" id="PS50109">
    <property type="entry name" value="HIS_KIN"/>
    <property type="match status" value="1"/>
</dbReference>
<evidence type="ECO:0000313" key="9">
    <source>
        <dbReference type="Proteomes" id="UP000607197"/>
    </source>
</evidence>
<reference evidence="8" key="1">
    <citation type="journal article" date="2014" name="Int. J. Syst. Evol. Microbiol.">
        <title>Complete genome sequence of Corynebacterium casei LMG S-19264T (=DSM 44701T), isolated from a smear-ripened cheese.</title>
        <authorList>
            <consortium name="US DOE Joint Genome Institute (JGI-PGF)"/>
            <person name="Walter F."/>
            <person name="Albersmeier A."/>
            <person name="Kalinowski J."/>
            <person name="Ruckert C."/>
        </authorList>
    </citation>
    <scope>NUCLEOTIDE SEQUENCE</scope>
    <source>
        <strain evidence="8">JCM 19596</strain>
    </source>
</reference>
<dbReference type="GO" id="GO:0000155">
    <property type="term" value="F:phosphorelay sensor kinase activity"/>
    <property type="evidence" value="ECO:0007669"/>
    <property type="project" value="InterPro"/>
</dbReference>
<evidence type="ECO:0000256" key="5">
    <source>
        <dbReference type="ARBA" id="ARBA00022777"/>
    </source>
</evidence>
<dbReference type="Pfam" id="PF08448">
    <property type="entry name" value="PAS_4"/>
    <property type="match status" value="1"/>
</dbReference>
<dbReference type="PANTHER" id="PTHR43711">
    <property type="entry name" value="TWO-COMPONENT HISTIDINE KINASE"/>
    <property type="match status" value="1"/>
</dbReference>
<dbReference type="EMBL" id="BMPG01000002">
    <property type="protein sequence ID" value="GGL62939.1"/>
    <property type="molecule type" value="Genomic_DNA"/>
</dbReference>
<evidence type="ECO:0000256" key="4">
    <source>
        <dbReference type="ARBA" id="ARBA00022679"/>
    </source>
</evidence>
<dbReference type="PANTHER" id="PTHR43711:SF1">
    <property type="entry name" value="HISTIDINE KINASE 1"/>
    <property type="match status" value="1"/>
</dbReference>
<dbReference type="InterPro" id="IPR003594">
    <property type="entry name" value="HATPase_dom"/>
</dbReference>
<comment type="caution">
    <text evidence="8">The sequence shown here is derived from an EMBL/GenBank/DDBJ whole genome shotgun (WGS) entry which is preliminary data.</text>
</comment>
<keyword evidence="4" id="KW-0808">Transferase</keyword>
<dbReference type="OrthoDB" id="8127at2157"/>
<dbReference type="InterPro" id="IPR050736">
    <property type="entry name" value="Sensor_HK_Regulatory"/>
</dbReference>
<keyword evidence="3" id="KW-0597">Phosphoprotein</keyword>
<dbReference type="SMART" id="SM00387">
    <property type="entry name" value="HATPase_c"/>
    <property type="match status" value="1"/>
</dbReference>
<feature type="domain" description="Histidine kinase" evidence="7">
    <location>
        <begin position="144"/>
        <end position="351"/>
    </location>
</feature>
<evidence type="ECO:0000256" key="6">
    <source>
        <dbReference type="ARBA" id="ARBA00023012"/>
    </source>
</evidence>
<sequence>MDISGDIAAAALDSFEDSAAVLDADGVILGTNASWNDLGTRGGRPVPVSDVGVNYLDTCRDGGDYADRAAESINAILDGATETFRMEYPCHSPDRKQWFLMRADRFAVDDAAYALVTHTDVTERVAAELAANRRAERTLAVASYISHDLRNPLTIARGWLETVMDGGDPADLERVERALKRMDDMIGGAVDLLRVERDGIQKEPVDLDAVARSAWEFHAHAADTNAELVVDDAAELDASPELLDRLLANLFANARQHAGDDVTVTVGTMAADTPRADASARIGFYVEDDGPGIPVEQRQRVFEVGFTTVRGSTGLGLAFVREVAELHGWSVTVTESASGGARFEFRVRPETPRHETREIPE</sequence>
<gene>
    <name evidence="8" type="ORF">GCM10009039_21080</name>
</gene>
<reference evidence="8" key="2">
    <citation type="submission" date="2020-09" db="EMBL/GenBank/DDBJ databases">
        <authorList>
            <person name="Sun Q."/>
            <person name="Ohkuma M."/>
        </authorList>
    </citation>
    <scope>NUCLEOTIDE SEQUENCE</scope>
    <source>
        <strain evidence="8">JCM 19596</strain>
    </source>
</reference>
<dbReference type="Pfam" id="PF02518">
    <property type="entry name" value="HATPase_c"/>
    <property type="match status" value="1"/>
</dbReference>
<dbReference type="SUPFAM" id="SSF55874">
    <property type="entry name" value="ATPase domain of HSP90 chaperone/DNA topoisomerase II/histidine kinase"/>
    <property type="match status" value="1"/>
</dbReference>
<evidence type="ECO:0000256" key="1">
    <source>
        <dbReference type="ARBA" id="ARBA00000085"/>
    </source>
</evidence>
<dbReference type="CDD" id="cd00082">
    <property type="entry name" value="HisKA"/>
    <property type="match status" value="1"/>
</dbReference>
<dbReference type="Gene3D" id="3.30.450.20">
    <property type="entry name" value="PAS domain"/>
    <property type="match status" value="1"/>
</dbReference>
<dbReference type="InterPro" id="IPR003661">
    <property type="entry name" value="HisK_dim/P_dom"/>
</dbReference>
<dbReference type="InterPro" id="IPR036890">
    <property type="entry name" value="HATPase_C_sf"/>
</dbReference>
<dbReference type="InterPro" id="IPR013656">
    <property type="entry name" value="PAS_4"/>
</dbReference>
<dbReference type="AlphaFoldDB" id="A0A830F4J3"/>
<dbReference type="SUPFAM" id="SSF47384">
    <property type="entry name" value="Homodimeric domain of signal transducing histidine kinase"/>
    <property type="match status" value="1"/>
</dbReference>
<dbReference type="Gene3D" id="3.30.565.10">
    <property type="entry name" value="Histidine kinase-like ATPase, C-terminal domain"/>
    <property type="match status" value="1"/>
</dbReference>
<dbReference type="InterPro" id="IPR005467">
    <property type="entry name" value="His_kinase_dom"/>
</dbReference>
<organism evidence="8 9">
    <name type="scientific">Halocalculus aciditolerans</name>
    <dbReference type="NCBI Taxonomy" id="1383812"/>
    <lineage>
        <taxon>Archaea</taxon>
        <taxon>Methanobacteriati</taxon>
        <taxon>Methanobacteriota</taxon>
        <taxon>Stenosarchaea group</taxon>
        <taxon>Halobacteria</taxon>
        <taxon>Halobacteriales</taxon>
        <taxon>Halobacteriaceae</taxon>
        <taxon>Halocalculus</taxon>
    </lineage>
</organism>
<dbReference type="RefSeq" id="WP_188978697.1">
    <property type="nucleotide sequence ID" value="NZ_BMPG01000002.1"/>
</dbReference>
<protein>
    <recommendedName>
        <fullName evidence="2">histidine kinase</fullName>
        <ecNumber evidence="2">2.7.13.3</ecNumber>
    </recommendedName>
</protein>
<accession>A0A830F4J3</accession>
<keyword evidence="6" id="KW-0902">Two-component regulatory system</keyword>
<dbReference type="Proteomes" id="UP000607197">
    <property type="component" value="Unassembled WGS sequence"/>
</dbReference>
<dbReference type="SMART" id="SM00388">
    <property type="entry name" value="HisKA"/>
    <property type="match status" value="1"/>
</dbReference>
<keyword evidence="5" id="KW-0418">Kinase</keyword>
<evidence type="ECO:0000259" key="7">
    <source>
        <dbReference type="PROSITE" id="PS50109"/>
    </source>
</evidence>
<dbReference type="Pfam" id="PF00512">
    <property type="entry name" value="HisKA"/>
    <property type="match status" value="1"/>
</dbReference>
<dbReference type="PRINTS" id="PR00344">
    <property type="entry name" value="BCTRLSENSOR"/>
</dbReference>
<proteinExistence type="predicted"/>
<dbReference type="EC" id="2.7.13.3" evidence="2"/>
<dbReference type="CDD" id="cd00075">
    <property type="entry name" value="HATPase"/>
    <property type="match status" value="1"/>
</dbReference>
<dbReference type="Gene3D" id="1.10.287.130">
    <property type="match status" value="1"/>
</dbReference>
<name>A0A830F4J3_9EURY</name>
<dbReference type="InterPro" id="IPR004358">
    <property type="entry name" value="Sig_transdc_His_kin-like_C"/>
</dbReference>